<dbReference type="RefSeq" id="WP_149999719.1">
    <property type="nucleotide sequence ID" value="NZ_BKCL01000002.1"/>
</dbReference>
<dbReference type="PANTHER" id="PTHR42709:SF11">
    <property type="entry name" value="DEDA FAMILY PROTEIN"/>
    <property type="match status" value="1"/>
</dbReference>
<evidence type="ECO:0000259" key="2">
    <source>
        <dbReference type="Pfam" id="PF09335"/>
    </source>
</evidence>
<dbReference type="PANTHER" id="PTHR42709">
    <property type="entry name" value="ALKALINE PHOSPHATASE LIKE PROTEIN"/>
    <property type="match status" value="1"/>
</dbReference>
<dbReference type="EMBL" id="BKCL01000002">
    <property type="protein sequence ID" value="GEQ97171.1"/>
    <property type="molecule type" value="Genomic_DNA"/>
</dbReference>
<dbReference type="InterPro" id="IPR032816">
    <property type="entry name" value="VTT_dom"/>
</dbReference>
<protein>
    <recommendedName>
        <fullName evidence="2">VTT domain-containing protein</fullName>
    </recommendedName>
</protein>
<organism evidence="3 4">
    <name type="scientific">Iodidimonas gelatinilytica</name>
    <dbReference type="NCBI Taxonomy" id="1236966"/>
    <lineage>
        <taxon>Bacteria</taxon>
        <taxon>Pseudomonadati</taxon>
        <taxon>Pseudomonadota</taxon>
        <taxon>Alphaproteobacteria</taxon>
        <taxon>Iodidimonadales</taxon>
        <taxon>Iodidimonadaceae</taxon>
        <taxon>Iodidimonas</taxon>
    </lineage>
</organism>
<name>A0A5A7MMG7_9PROT</name>
<evidence type="ECO:0000313" key="4">
    <source>
        <dbReference type="Proteomes" id="UP000322084"/>
    </source>
</evidence>
<feature type="domain" description="VTT" evidence="2">
    <location>
        <begin position="58"/>
        <end position="155"/>
    </location>
</feature>
<proteinExistence type="predicted"/>
<accession>A0A5A7MMG7</accession>
<sequence>MLRRLYDWTLEKARHRHAECWLAFISFIESSVFPIPPDVMLLPMTLAAREKAFRYAFICTAASVSGALAGYGIGYYLWDLIGQPLIAFYGYEHQFALFHDRFTEYGGWLVFLFGLTFFPFKVITLASGVVALNPLVFLMAATLSRAPRFFIECALLWKFGAPIQSFIEKRFTLLVSLFVILLLGGFFAIKYL</sequence>
<reference evidence="3 4" key="1">
    <citation type="submission" date="2019-09" db="EMBL/GenBank/DDBJ databases">
        <title>NBRP : Genome information of microbial organism related human and environment.</title>
        <authorList>
            <person name="Hattori M."/>
            <person name="Oshima K."/>
            <person name="Inaba H."/>
            <person name="Suda W."/>
            <person name="Sakamoto M."/>
            <person name="Iino T."/>
            <person name="Kitahara M."/>
            <person name="Oshida Y."/>
            <person name="Iida T."/>
            <person name="Kudo T."/>
            <person name="Itoh T."/>
            <person name="Ohkuma M."/>
        </authorList>
    </citation>
    <scope>NUCLEOTIDE SEQUENCE [LARGE SCALE GENOMIC DNA]</scope>
    <source>
        <strain evidence="3 4">Hi-2</strain>
    </source>
</reference>
<dbReference type="GO" id="GO:0005886">
    <property type="term" value="C:plasma membrane"/>
    <property type="evidence" value="ECO:0007669"/>
    <property type="project" value="TreeGrafter"/>
</dbReference>
<gene>
    <name evidence="3" type="ORF">JCM17844_08080</name>
</gene>
<comment type="caution">
    <text evidence="3">The sequence shown here is derived from an EMBL/GenBank/DDBJ whole genome shotgun (WGS) entry which is preliminary data.</text>
</comment>
<feature type="transmembrane region" description="Helical" evidence="1">
    <location>
        <begin position="108"/>
        <end position="130"/>
    </location>
</feature>
<feature type="transmembrane region" description="Helical" evidence="1">
    <location>
        <begin position="171"/>
        <end position="189"/>
    </location>
</feature>
<evidence type="ECO:0000313" key="3">
    <source>
        <dbReference type="EMBL" id="GEQ97171.1"/>
    </source>
</evidence>
<keyword evidence="1" id="KW-1133">Transmembrane helix</keyword>
<feature type="transmembrane region" description="Helical" evidence="1">
    <location>
        <begin position="55"/>
        <end position="78"/>
    </location>
</feature>
<dbReference type="InterPro" id="IPR051311">
    <property type="entry name" value="DedA_domain"/>
</dbReference>
<dbReference type="AlphaFoldDB" id="A0A5A7MMG7"/>
<dbReference type="Proteomes" id="UP000322084">
    <property type="component" value="Unassembled WGS sequence"/>
</dbReference>
<keyword evidence="1" id="KW-0472">Membrane</keyword>
<dbReference type="Pfam" id="PF09335">
    <property type="entry name" value="VTT_dom"/>
    <property type="match status" value="1"/>
</dbReference>
<keyword evidence="1" id="KW-0812">Transmembrane</keyword>
<evidence type="ECO:0000256" key="1">
    <source>
        <dbReference type="SAM" id="Phobius"/>
    </source>
</evidence>